<comment type="similarity">
    <text evidence="2">Belongs to the TIM21 family.</text>
</comment>
<keyword evidence="7 10" id="KW-0472">Membrane</keyword>
<dbReference type="GO" id="GO:0030150">
    <property type="term" value="P:protein import into mitochondrial matrix"/>
    <property type="evidence" value="ECO:0007669"/>
    <property type="project" value="InterPro"/>
</dbReference>
<protein>
    <recommendedName>
        <fullName evidence="8">TIM21-like protein, mitochondrial</fullName>
    </recommendedName>
</protein>
<accession>A0AA39HVZ3</accession>
<evidence type="ECO:0000256" key="8">
    <source>
        <dbReference type="ARBA" id="ARBA00031620"/>
    </source>
</evidence>
<keyword evidence="12" id="KW-1185">Reference proteome</keyword>
<evidence type="ECO:0000256" key="7">
    <source>
        <dbReference type="ARBA" id="ARBA00023136"/>
    </source>
</evidence>
<feature type="compositionally biased region" description="Low complexity" evidence="9">
    <location>
        <begin position="123"/>
        <end position="133"/>
    </location>
</feature>
<dbReference type="PANTHER" id="PTHR13032">
    <property type="entry name" value="MITOCHONDRIAL IMPORT INNER MEMBRANE TRANSLOCASE SUBUNIT TIM21"/>
    <property type="match status" value="1"/>
</dbReference>
<keyword evidence="4" id="KW-0809">Transit peptide</keyword>
<dbReference type="Proteomes" id="UP001175271">
    <property type="component" value="Unassembled WGS sequence"/>
</dbReference>
<feature type="region of interest" description="Disordered" evidence="9">
    <location>
        <begin position="62"/>
        <end position="95"/>
    </location>
</feature>
<dbReference type="InterPro" id="IPR013261">
    <property type="entry name" value="Tim21"/>
</dbReference>
<sequence>MTTTSKKGSPEEELERQYRDYKAQFEAWKEKNKGSVGTEAYTKYVQQFEKWEKDVQQRREVIRARAEHERQAAAAEQQKRKEAAEAREKQAAEAAAYEQQQKAYLAHHQNALQQQQKERERAAAAAAAAAQAQHVHQHPHASSSTPDASHMIRHAENKAVPSPNAYHSGHPHGTPVPINGSVASTPAPAPQLWGNTRVVYDHNDPMFRKWGPRAAPPNSLQQYNVSRPDVPMTPCWLLIEQMKEKKLMFEPSPNLPPPPLLPKFSASFPPPNIAPVHHQPPPPQVLIEPPEKRSRVIYKMATLMRAGCRALQQRLLVTSPLRATPICAYSTDKKDKQSAIAKEMRSDRSILEQVLIKEQEKPKTAGQKVKQGAETSLYFAIAAGSLAILGGLSYVLFDMFFSAESPEKIYSDALKLIRRDGRCQDIFGESIAGHGEGSRRRSHVAHQKYHKDGKDRIRVVFHLKGERSRGLATVEMEKDDGTWDYRFILVETTEPPRTSHVLIDNRK</sequence>
<evidence type="ECO:0000256" key="5">
    <source>
        <dbReference type="ARBA" id="ARBA00022989"/>
    </source>
</evidence>
<keyword evidence="3 10" id="KW-0812">Transmembrane</keyword>
<evidence type="ECO:0000256" key="6">
    <source>
        <dbReference type="ARBA" id="ARBA00023128"/>
    </source>
</evidence>
<dbReference type="PANTHER" id="PTHR13032:SF6">
    <property type="entry name" value="MITOCHONDRIAL IMPORT INNER MEMBRANE TRANSLOCASE SUBUNIT TIM21"/>
    <property type="match status" value="1"/>
</dbReference>
<feature type="compositionally biased region" description="Basic and acidic residues" evidence="9">
    <location>
        <begin position="62"/>
        <end position="91"/>
    </location>
</feature>
<dbReference type="EMBL" id="JAUCMV010000003">
    <property type="protein sequence ID" value="KAK0413047.1"/>
    <property type="molecule type" value="Genomic_DNA"/>
</dbReference>
<evidence type="ECO:0000256" key="3">
    <source>
        <dbReference type="ARBA" id="ARBA00022692"/>
    </source>
</evidence>
<keyword evidence="5 10" id="KW-1133">Transmembrane helix</keyword>
<evidence type="ECO:0000256" key="2">
    <source>
        <dbReference type="ARBA" id="ARBA00010867"/>
    </source>
</evidence>
<dbReference type="InterPro" id="IPR038552">
    <property type="entry name" value="Tim21_IMS_sf"/>
</dbReference>
<evidence type="ECO:0000313" key="12">
    <source>
        <dbReference type="Proteomes" id="UP001175271"/>
    </source>
</evidence>
<proteinExistence type="inferred from homology"/>
<evidence type="ECO:0000256" key="9">
    <source>
        <dbReference type="SAM" id="MobiDB-lite"/>
    </source>
</evidence>
<feature type="transmembrane region" description="Helical" evidence="10">
    <location>
        <begin position="377"/>
        <end position="397"/>
    </location>
</feature>
<keyword evidence="6" id="KW-0496">Mitochondrion</keyword>
<organism evidence="11 12">
    <name type="scientific">Steinernema hermaphroditum</name>
    <dbReference type="NCBI Taxonomy" id="289476"/>
    <lineage>
        <taxon>Eukaryota</taxon>
        <taxon>Metazoa</taxon>
        <taxon>Ecdysozoa</taxon>
        <taxon>Nematoda</taxon>
        <taxon>Chromadorea</taxon>
        <taxon>Rhabditida</taxon>
        <taxon>Tylenchina</taxon>
        <taxon>Panagrolaimomorpha</taxon>
        <taxon>Strongyloidoidea</taxon>
        <taxon>Steinernematidae</taxon>
        <taxon>Steinernema</taxon>
    </lineage>
</organism>
<dbReference type="Pfam" id="PF08294">
    <property type="entry name" value="TIM21"/>
    <property type="match status" value="1"/>
</dbReference>
<comment type="subcellular location">
    <subcellularLocation>
        <location evidence="1">Mitochondrion membrane</location>
        <topology evidence="1">Single-pass membrane protein</topology>
    </subcellularLocation>
</comment>
<name>A0AA39HVZ3_9BILA</name>
<reference evidence="11" key="1">
    <citation type="submission" date="2023-06" db="EMBL/GenBank/DDBJ databases">
        <title>Genomic analysis of the entomopathogenic nematode Steinernema hermaphroditum.</title>
        <authorList>
            <person name="Schwarz E.M."/>
            <person name="Heppert J.K."/>
            <person name="Baniya A."/>
            <person name="Schwartz H.T."/>
            <person name="Tan C.-H."/>
            <person name="Antoshechkin I."/>
            <person name="Sternberg P.W."/>
            <person name="Goodrich-Blair H."/>
            <person name="Dillman A.R."/>
        </authorList>
    </citation>
    <scope>NUCLEOTIDE SEQUENCE</scope>
    <source>
        <strain evidence="11">PS9179</strain>
        <tissue evidence="11">Whole animal</tissue>
    </source>
</reference>
<evidence type="ECO:0000256" key="4">
    <source>
        <dbReference type="ARBA" id="ARBA00022946"/>
    </source>
</evidence>
<dbReference type="GO" id="GO:0005744">
    <property type="term" value="C:TIM23 mitochondrial import inner membrane translocase complex"/>
    <property type="evidence" value="ECO:0007669"/>
    <property type="project" value="InterPro"/>
</dbReference>
<gene>
    <name evidence="11" type="ORF">QR680_006566</name>
</gene>
<feature type="region of interest" description="Disordered" evidence="9">
    <location>
        <begin position="108"/>
        <end position="148"/>
    </location>
</feature>
<evidence type="ECO:0000256" key="1">
    <source>
        <dbReference type="ARBA" id="ARBA00004304"/>
    </source>
</evidence>
<feature type="region of interest" description="Disordered" evidence="9">
    <location>
        <begin position="160"/>
        <end position="189"/>
    </location>
</feature>
<dbReference type="AlphaFoldDB" id="A0AA39HVZ3"/>
<evidence type="ECO:0000313" key="11">
    <source>
        <dbReference type="EMBL" id="KAK0413047.1"/>
    </source>
</evidence>
<comment type="caution">
    <text evidence="11">The sequence shown here is derived from an EMBL/GenBank/DDBJ whole genome shotgun (WGS) entry which is preliminary data.</text>
</comment>
<dbReference type="Gene3D" id="3.10.450.320">
    <property type="entry name" value="Mitochondrial import inner membrane translocase subunit Tim21"/>
    <property type="match status" value="1"/>
</dbReference>
<evidence type="ECO:0000256" key="10">
    <source>
        <dbReference type="SAM" id="Phobius"/>
    </source>
</evidence>